<dbReference type="AlphaFoldDB" id="G0GAQ5"/>
<dbReference type="Pfam" id="PF01973">
    <property type="entry name" value="MptE-like"/>
    <property type="match status" value="1"/>
</dbReference>
<dbReference type="HOGENOM" id="CLU_037954_1_0_12"/>
<gene>
    <name evidence="2" type="ordered locus">Spith_0743</name>
</gene>
<sequence>MAERPRLHSAYDPRREALRFIEAQEALRRAHPSCILLLGAGEGHVFKAIKERFPDIPVIRIFYDPEPASQAEGAEPFWYPGTSETVEGFLSRHIHDTLVPGLVVLEWPPSARIWPETSRTTRDLVAQFVRERTGTILTSLHSGRRWLRNLVRNTLIFDTYYLPDTPPPEILVAASGPSLTTLLPSLTRTPYHLWALPSSLAALSAHRIRPHAAVATDGSPYARLHLSHLPPDTPLFAPLTAALTPHARLIPLSLHSPLEQALLSLLPLPHIRLGPHGTVAGTALLLALSLGATRILTAGLDLAILPPWQHVRPHTFDPLIETAATRTTPLLHLRHTPILLHTRPIPGTPWHTTESLTTYAGWFASHPPSPSHTLIRINPSPHPFPHWKTTPTLPEPTTTPHPLHLTPHPAPPLPTRRRALGGLLHLLEERTLLAPDDPRFTELGFLLGGPPFRHLLTPPVTLEKTHTFREAVRTFFDTLRHTYGLDT</sequence>
<dbReference type="EMBL" id="CP002903">
    <property type="protein sequence ID" value="AEJ61020.1"/>
    <property type="molecule type" value="Genomic_DNA"/>
</dbReference>
<dbReference type="Proteomes" id="UP000007254">
    <property type="component" value="Chromosome"/>
</dbReference>
<reference evidence="2 3" key="1">
    <citation type="submission" date="2011-06" db="EMBL/GenBank/DDBJ databases">
        <title>The complete genome of Spirochaeta thermophila DSM 6578.</title>
        <authorList>
            <consortium name="US DOE Joint Genome Institute (JGI-PGF)"/>
            <person name="Lucas S."/>
            <person name="Lapidus A."/>
            <person name="Bruce D."/>
            <person name="Goodwin L."/>
            <person name="Pitluck S."/>
            <person name="Peters L."/>
            <person name="Kyrpides N."/>
            <person name="Mavromatis K."/>
            <person name="Ivanova N."/>
            <person name="Mikailova N."/>
            <person name="Pagani I."/>
            <person name="Chertkov O."/>
            <person name="Detter J.C."/>
            <person name="Tapia R."/>
            <person name="Han C."/>
            <person name="Land M."/>
            <person name="Hauser L."/>
            <person name="Markowitz V."/>
            <person name="Cheng J.-F."/>
            <person name="Hugenholtz P."/>
            <person name="Woyke T."/>
            <person name="Wu D."/>
            <person name="Spring S."/>
            <person name="Merkhoffer B."/>
            <person name="Schneider S."/>
            <person name="Klenk H.-P."/>
            <person name="Eisen J.A."/>
        </authorList>
    </citation>
    <scope>NUCLEOTIDE SEQUENCE [LARGE SCALE GENOMIC DNA]</scope>
    <source>
        <strain evidence="3">ATCC 700085 / DSM 6578 / Z-1203</strain>
    </source>
</reference>
<organism evidence="2 3">
    <name type="scientific">Winmispira thermophila (strain ATCC 700085 / DSM 6578 / Z-1203)</name>
    <name type="common">Spirochaeta thermophila</name>
    <dbReference type="NCBI Taxonomy" id="869211"/>
    <lineage>
        <taxon>Bacteria</taxon>
        <taxon>Pseudomonadati</taxon>
        <taxon>Spirochaetota</taxon>
        <taxon>Spirochaetia</taxon>
        <taxon>Winmispirales</taxon>
        <taxon>Winmispiraceae</taxon>
        <taxon>Winmispira</taxon>
    </lineage>
</organism>
<feature type="domain" description="6-hydroxymethylpterin diphosphokinase MptE-like" evidence="1">
    <location>
        <begin position="146"/>
        <end position="304"/>
    </location>
</feature>
<dbReference type="OrthoDB" id="304932at2"/>
<protein>
    <recommendedName>
        <fullName evidence="1">6-hydroxymethylpterin diphosphokinase MptE-like domain-containing protein</fullName>
    </recommendedName>
</protein>
<dbReference type="RefSeq" id="WP_014624398.1">
    <property type="nucleotide sequence ID" value="NC_017583.1"/>
</dbReference>
<dbReference type="InterPro" id="IPR002826">
    <property type="entry name" value="MptE-like"/>
</dbReference>
<proteinExistence type="predicted"/>
<keyword evidence="3" id="KW-1185">Reference proteome</keyword>
<accession>G0GAQ5</accession>
<evidence type="ECO:0000259" key="1">
    <source>
        <dbReference type="Pfam" id="PF01973"/>
    </source>
</evidence>
<dbReference type="KEGG" id="stq:Spith_0743"/>
<name>G0GAQ5_WINT7</name>
<dbReference type="STRING" id="869211.Spith_0743"/>
<evidence type="ECO:0000313" key="3">
    <source>
        <dbReference type="Proteomes" id="UP000007254"/>
    </source>
</evidence>
<evidence type="ECO:0000313" key="2">
    <source>
        <dbReference type="EMBL" id="AEJ61020.1"/>
    </source>
</evidence>